<proteinExistence type="predicted"/>
<dbReference type="PANTHER" id="PTHR33116:SF78">
    <property type="entry name" value="OS12G0587133 PROTEIN"/>
    <property type="match status" value="1"/>
</dbReference>
<dbReference type="InterPro" id="IPR043502">
    <property type="entry name" value="DNA/RNA_pol_sf"/>
</dbReference>
<protein>
    <recommendedName>
        <fullName evidence="2">Reverse transcriptase domain-containing protein</fullName>
    </recommendedName>
</protein>
<dbReference type="Pfam" id="PF00078">
    <property type="entry name" value="RVT_1"/>
    <property type="match status" value="1"/>
</dbReference>
<name>A0A2N9GL00_FAGSY</name>
<feature type="domain" description="Reverse transcriptase" evidence="2">
    <location>
        <begin position="848"/>
        <end position="1126"/>
    </location>
</feature>
<dbReference type="PANTHER" id="PTHR33116">
    <property type="entry name" value="REVERSE TRANSCRIPTASE ZINC-BINDING DOMAIN-CONTAINING PROTEIN-RELATED-RELATED"/>
    <property type="match status" value="1"/>
</dbReference>
<sequence length="1554" mass="176875">MSSLPLHLPPPPTLPLFNPPPPPFSHPTHPTPWTQPPPSIFSAQAFLQTIPQPIYPAQPIQINTKPQDPPTLYIKPTPNLNPPPQIKPKHHHRKTLEVRGKPFRIDSKLFTLGFDGGRADPYHIMESRGRFQGSIWLGIKGLHWTIGELRKLKHVSPSRSGIFQGTQRGSIRIPEGRRGEGWALLMIEIQKYYLETESGKVPPKRDGKSRGRRATAPESQSSRNGRMLHNESRPLRRGDLHLAPKIQLRESQDLSHLKGVKDRVILSITEPRPTHPDLDEAEAGEIILDVDLVEYAGEEIGVELVTGVSSGEESAPISPSPMGETIMEPVIQGSMHDLELGSSLLLCSNQEEPVSWPLVMEHQSEVVKGETEPLSLMVCEPLAVVAPSTIMDTSEKPLPTGSARSEWVNTQYRGLCELVGFPLDSHEKQCLALLRRIEASRSAACVLLSPEETKLDKVDWRIIQSIWGNRYVAWVVLDAINTAGGVLLLWDKRVLELADSIVGKFSISCLWKCLLDGFEWVGTGLYGPTCDEIRPDFWSEVKGVRQRWAQPWCVFEDFNVVRYPNERYTWCNGSINPSMSRIDRVLVSSDWEEHYPDVMQKLLPKPISDRTPIMLEVGGMNGGKRAFKFENMWLKDPEFVNKVRGWWSSYSFRGTPSYVLSQKLKALKEDLKKWNKQVFGDVGLRRQQLECDLQSFDEKESTSFLTSEERVLREACKSELENLAILEEVSWRQKSRVLWLKEGDNNTKFFHQMANSHRRNNYMERVEVDGAVYEEQKSWRPTVDRLDFDMISEEEQALLERKFDRDEVLQMVKDLQGDKTPGPDGFTMAFFQKCWSVIEDDIMGFFEEVHTYCKFERSLNTSFIALIPKKQNATNIRDFHPISLIGSVYKLLSKVLANRLKGVLDHLISESQNSFIGGRKILDSVLIANECLDSRLKSRLPGIICKLDIEKAYDHVHWGSLLYLLKRMGFGSKWCQWIEACISSVQFSVLVNGSPEGFFRSSRGIRQGDPLSPLLFLLIMEYLSRMLRKLEGLIQGFKAGDNASDGLRISYLLFADDTILFCDADLDQLSYIRMVLTCFEAVTGLRVNMAKSEMVPVGKVGNIGMLADSLDCRVGSLPLTYLGMPLGASYKAVAVWDPILEKMERRLAGWKKLYLSKGGRLTLLKSTLSSLPTYFLSLFTIPASVAQRLEKLQRNFLWGGMGEEFKHHLVGWDKEHHLWRRVLVAKYGVDLGGWRTSCIRGPYGCGMWKGIMLGWNEFFQHTEFVVGMGNRIRFWQDKWCGDTALMDRFPTLFASSTQREATIASVLLRPAVGGPCDWNVTFGRDFNDWEIDLVVEFFQILASNSPSKEGPDGLCWKGHKDGVFTSRSFYRLLDARPRVPFPWKSIWAAKAPPRVSFFIWTATWGRILTCDNLMRRGYTLVGRCCLCCSDGETVDHLLLHCPTSYVLWSFLFRSFHVSWVLPRSVKDLLFGWRNWFGKHHSDIWNLAPLCLMWIVWLERNSRTFEDALCSTDQLLEKFASSLFVWARAWGLSTANSVADFVVSLSSMSVSSSML</sequence>
<dbReference type="InterPro" id="IPR000477">
    <property type="entry name" value="RT_dom"/>
</dbReference>
<dbReference type="Gene3D" id="3.60.10.10">
    <property type="entry name" value="Endonuclease/exonuclease/phosphatase"/>
    <property type="match status" value="1"/>
</dbReference>
<dbReference type="CDD" id="cd01650">
    <property type="entry name" value="RT_nLTR_like"/>
    <property type="match status" value="1"/>
</dbReference>
<evidence type="ECO:0000313" key="3">
    <source>
        <dbReference type="EMBL" id="SPD00109.1"/>
    </source>
</evidence>
<evidence type="ECO:0000259" key="2">
    <source>
        <dbReference type="PROSITE" id="PS50878"/>
    </source>
</evidence>
<dbReference type="InterPro" id="IPR026960">
    <property type="entry name" value="RVT-Znf"/>
</dbReference>
<organism evidence="3">
    <name type="scientific">Fagus sylvatica</name>
    <name type="common">Beechnut</name>
    <dbReference type="NCBI Taxonomy" id="28930"/>
    <lineage>
        <taxon>Eukaryota</taxon>
        <taxon>Viridiplantae</taxon>
        <taxon>Streptophyta</taxon>
        <taxon>Embryophyta</taxon>
        <taxon>Tracheophyta</taxon>
        <taxon>Spermatophyta</taxon>
        <taxon>Magnoliopsida</taxon>
        <taxon>eudicotyledons</taxon>
        <taxon>Gunneridae</taxon>
        <taxon>Pentapetalae</taxon>
        <taxon>rosids</taxon>
        <taxon>fabids</taxon>
        <taxon>Fagales</taxon>
        <taxon>Fagaceae</taxon>
        <taxon>Fagus</taxon>
    </lineage>
</organism>
<gene>
    <name evidence="3" type="ORF">FSB_LOCUS27991</name>
</gene>
<reference evidence="3" key="1">
    <citation type="submission" date="2018-02" db="EMBL/GenBank/DDBJ databases">
        <authorList>
            <person name="Cohen D.B."/>
            <person name="Kent A.D."/>
        </authorList>
    </citation>
    <scope>NUCLEOTIDE SEQUENCE</scope>
</reference>
<dbReference type="InterPro" id="IPR036691">
    <property type="entry name" value="Endo/exonu/phosph_ase_sf"/>
</dbReference>
<feature type="region of interest" description="Disordered" evidence="1">
    <location>
        <begin position="1"/>
        <end position="38"/>
    </location>
</feature>
<evidence type="ECO:0000256" key="1">
    <source>
        <dbReference type="SAM" id="MobiDB-lite"/>
    </source>
</evidence>
<dbReference type="EMBL" id="OIVN01002046">
    <property type="protein sequence ID" value="SPD00109.1"/>
    <property type="molecule type" value="Genomic_DNA"/>
</dbReference>
<feature type="region of interest" description="Disordered" evidence="1">
    <location>
        <begin position="198"/>
        <end position="236"/>
    </location>
</feature>
<feature type="compositionally biased region" description="Pro residues" evidence="1">
    <location>
        <begin position="7"/>
        <end position="38"/>
    </location>
</feature>
<dbReference type="Pfam" id="PF13966">
    <property type="entry name" value="zf-RVT"/>
    <property type="match status" value="1"/>
</dbReference>
<dbReference type="PROSITE" id="PS50878">
    <property type="entry name" value="RT_POL"/>
    <property type="match status" value="1"/>
</dbReference>
<dbReference type="SUPFAM" id="SSF56672">
    <property type="entry name" value="DNA/RNA polymerases"/>
    <property type="match status" value="1"/>
</dbReference>
<dbReference type="SUPFAM" id="SSF56219">
    <property type="entry name" value="DNase I-like"/>
    <property type="match status" value="1"/>
</dbReference>
<accession>A0A2N9GL00</accession>